<dbReference type="EMBL" id="BFAD01000002">
    <property type="protein sequence ID" value="GBE80000.1"/>
    <property type="molecule type" value="Genomic_DNA"/>
</dbReference>
<proteinExistence type="predicted"/>
<dbReference type="RefSeq" id="XP_027610913.1">
    <property type="nucleotide sequence ID" value="XM_027755112.1"/>
</dbReference>
<dbReference type="Proteomes" id="UP000287166">
    <property type="component" value="Unassembled WGS sequence"/>
</dbReference>
<gene>
    <name evidence="1" type="ORF">SCP_0212020</name>
</gene>
<evidence type="ECO:0000313" key="1">
    <source>
        <dbReference type="EMBL" id="GBE80000.1"/>
    </source>
</evidence>
<comment type="caution">
    <text evidence="1">The sequence shown here is derived from an EMBL/GenBank/DDBJ whole genome shotgun (WGS) entry which is preliminary data.</text>
</comment>
<protein>
    <submittedName>
        <fullName evidence="1">Uncharacterized protein</fullName>
    </submittedName>
</protein>
<dbReference type="GeneID" id="38776917"/>
<name>A0A401GCX1_9APHY</name>
<keyword evidence="2" id="KW-1185">Reference proteome</keyword>
<evidence type="ECO:0000313" key="2">
    <source>
        <dbReference type="Proteomes" id="UP000287166"/>
    </source>
</evidence>
<dbReference type="InParanoid" id="A0A401GCX1"/>
<sequence>MTTLVSLSEYANAFEKLDTTGRNWLMFQHRLEIAVHQKGVWSHFDGSLKKLIAADPGKPTADETDLIQEWQKKENLALYLLTSGKPHFSLREHLYNLNGLIVLI</sequence>
<dbReference type="OrthoDB" id="3263038at2759"/>
<reference evidence="1 2" key="1">
    <citation type="journal article" date="2018" name="Sci. Rep.">
        <title>Genome sequence of the cauliflower mushroom Sparassis crispa (Hanabiratake) and its association with beneficial usage.</title>
        <authorList>
            <person name="Kiyama R."/>
            <person name="Furutani Y."/>
            <person name="Kawaguchi K."/>
            <person name="Nakanishi T."/>
        </authorList>
    </citation>
    <scope>NUCLEOTIDE SEQUENCE [LARGE SCALE GENOMIC DNA]</scope>
</reference>
<dbReference type="AlphaFoldDB" id="A0A401GCX1"/>
<accession>A0A401GCX1</accession>
<organism evidence="1 2">
    <name type="scientific">Sparassis crispa</name>
    <dbReference type="NCBI Taxonomy" id="139825"/>
    <lineage>
        <taxon>Eukaryota</taxon>
        <taxon>Fungi</taxon>
        <taxon>Dikarya</taxon>
        <taxon>Basidiomycota</taxon>
        <taxon>Agaricomycotina</taxon>
        <taxon>Agaricomycetes</taxon>
        <taxon>Polyporales</taxon>
        <taxon>Sparassidaceae</taxon>
        <taxon>Sparassis</taxon>
    </lineage>
</organism>